<organism evidence="1 2">
    <name type="scientific">Coprococcus eutactus</name>
    <dbReference type="NCBI Taxonomy" id="33043"/>
    <lineage>
        <taxon>Bacteria</taxon>
        <taxon>Bacillati</taxon>
        <taxon>Bacillota</taxon>
        <taxon>Clostridia</taxon>
        <taxon>Lachnospirales</taxon>
        <taxon>Lachnospiraceae</taxon>
        <taxon>Coprococcus</taxon>
    </lineage>
</organism>
<accession>A0A3R5WR11</accession>
<dbReference type="EMBL" id="QRVK01000025">
    <property type="protein sequence ID" value="RGS40708.1"/>
    <property type="molecule type" value="Genomic_DNA"/>
</dbReference>
<evidence type="ECO:0008006" key="3">
    <source>
        <dbReference type="Google" id="ProtNLM"/>
    </source>
</evidence>
<sequence length="143" mass="16358">MIKLNFKYKDMYDMPHHVSDRHPHMSIHDRAAQFAPFAALTGHGAAIVETARLTEDRLELDESQKAVLDQKLTNIMHSAGEILVDVEYFVRDERKSGGRYEHVSGRIMKVDMYRQMILLGDESGRCIAAIPVDDVYDINEILL</sequence>
<gene>
    <name evidence="1" type="ORF">DWX94_09785</name>
</gene>
<name>A0A3R5WR11_9FIRM</name>
<reference evidence="1 2" key="1">
    <citation type="submission" date="2018-08" db="EMBL/GenBank/DDBJ databases">
        <title>A genome reference for cultivated species of the human gut microbiota.</title>
        <authorList>
            <person name="Zou Y."/>
            <person name="Xue W."/>
            <person name="Luo G."/>
        </authorList>
    </citation>
    <scope>NUCLEOTIDE SEQUENCE [LARGE SCALE GENOMIC DNA]</scope>
    <source>
        <strain evidence="1 2">AF22-21</strain>
    </source>
</reference>
<dbReference type="OrthoDB" id="361760at2"/>
<evidence type="ECO:0000313" key="1">
    <source>
        <dbReference type="EMBL" id="RGS40708.1"/>
    </source>
</evidence>
<comment type="caution">
    <text evidence="1">The sequence shown here is derived from an EMBL/GenBank/DDBJ whole genome shotgun (WGS) entry which is preliminary data.</text>
</comment>
<dbReference type="Proteomes" id="UP000283295">
    <property type="component" value="Unassembled WGS sequence"/>
</dbReference>
<evidence type="ECO:0000313" key="2">
    <source>
        <dbReference type="Proteomes" id="UP000283295"/>
    </source>
</evidence>
<protein>
    <recommendedName>
        <fullName evidence="3">YolD-like protein</fullName>
    </recommendedName>
</protein>
<proteinExistence type="predicted"/>
<dbReference type="AlphaFoldDB" id="A0A3R5WR11"/>